<gene>
    <name evidence="1" type="ORF">LTS18_006141</name>
</gene>
<reference evidence="1" key="1">
    <citation type="submission" date="2024-09" db="EMBL/GenBank/DDBJ databases">
        <title>Black Yeasts Isolated from many extreme environments.</title>
        <authorList>
            <person name="Coleine C."/>
            <person name="Stajich J.E."/>
            <person name="Selbmann L."/>
        </authorList>
    </citation>
    <scope>NUCLEOTIDE SEQUENCE</scope>
    <source>
        <strain evidence="1">CCFEE 5737</strain>
    </source>
</reference>
<feature type="non-terminal residue" evidence="1">
    <location>
        <position position="1"/>
    </location>
</feature>
<sequence length="121" mass="13304">ILLAGSTFLFRLATALIPELAPFKDSLMLSLIKSQQDVAWAQLNTDTRLATFDNEERLAWEPQFRQLNDLTDSFGNIVPDGIAFHGRESLNATELSARQSKTVCCGSGSWVRAITLSGIFG</sequence>
<organism evidence="1 2">
    <name type="scientific">Coniosporium uncinatum</name>
    <dbReference type="NCBI Taxonomy" id="93489"/>
    <lineage>
        <taxon>Eukaryota</taxon>
        <taxon>Fungi</taxon>
        <taxon>Dikarya</taxon>
        <taxon>Ascomycota</taxon>
        <taxon>Pezizomycotina</taxon>
        <taxon>Dothideomycetes</taxon>
        <taxon>Dothideomycetes incertae sedis</taxon>
        <taxon>Coniosporium</taxon>
    </lineage>
</organism>
<comment type="caution">
    <text evidence="1">The sequence shown here is derived from an EMBL/GenBank/DDBJ whole genome shotgun (WGS) entry which is preliminary data.</text>
</comment>
<dbReference type="EMBL" id="JAWDJW010001494">
    <property type="protein sequence ID" value="KAK3078944.1"/>
    <property type="molecule type" value="Genomic_DNA"/>
</dbReference>
<evidence type="ECO:0000313" key="1">
    <source>
        <dbReference type="EMBL" id="KAK3078944.1"/>
    </source>
</evidence>
<protein>
    <submittedName>
        <fullName evidence="1">Uncharacterized protein</fullName>
    </submittedName>
</protein>
<proteinExistence type="predicted"/>
<evidence type="ECO:0000313" key="2">
    <source>
        <dbReference type="Proteomes" id="UP001186974"/>
    </source>
</evidence>
<accession>A0ACC3DQE4</accession>
<dbReference type="Proteomes" id="UP001186974">
    <property type="component" value="Unassembled WGS sequence"/>
</dbReference>
<name>A0ACC3DQE4_9PEZI</name>
<keyword evidence="2" id="KW-1185">Reference proteome</keyword>